<feature type="transmembrane region" description="Helical" evidence="13">
    <location>
        <begin position="241"/>
        <end position="266"/>
    </location>
</feature>
<dbReference type="PIRSF" id="PIRSF006603">
    <property type="entry name" value="DinF"/>
    <property type="match status" value="1"/>
</dbReference>
<dbReference type="NCBIfam" id="TIGR00797">
    <property type="entry name" value="matE"/>
    <property type="match status" value="1"/>
</dbReference>
<evidence type="ECO:0000256" key="8">
    <source>
        <dbReference type="ARBA" id="ARBA00022692"/>
    </source>
</evidence>
<feature type="transmembrane region" description="Helical" evidence="13">
    <location>
        <begin position="353"/>
        <end position="375"/>
    </location>
</feature>
<evidence type="ECO:0000256" key="1">
    <source>
        <dbReference type="ARBA" id="ARBA00003408"/>
    </source>
</evidence>
<dbReference type="PANTHER" id="PTHR43298">
    <property type="entry name" value="MULTIDRUG RESISTANCE PROTEIN NORM-RELATED"/>
    <property type="match status" value="1"/>
</dbReference>
<dbReference type="EMBL" id="BOQT01000007">
    <property type="protein sequence ID" value="GIN21147.1"/>
    <property type="molecule type" value="Genomic_DNA"/>
</dbReference>
<comment type="similarity">
    <text evidence="3">Belongs to the multi antimicrobial extrusion (MATE) (TC 2.A.66.1) family.</text>
</comment>
<gene>
    <name evidence="14" type="primary">norM_2</name>
    <name evidence="14" type="ORF">J1TS3_22810</name>
</gene>
<dbReference type="Proteomes" id="UP000680279">
    <property type="component" value="Unassembled WGS sequence"/>
</dbReference>
<feature type="transmembrane region" description="Helical" evidence="13">
    <location>
        <begin position="316"/>
        <end position="341"/>
    </location>
</feature>
<dbReference type="CDD" id="cd13131">
    <property type="entry name" value="MATE_NorM_like"/>
    <property type="match status" value="1"/>
</dbReference>
<evidence type="ECO:0000256" key="7">
    <source>
        <dbReference type="ARBA" id="ARBA00022475"/>
    </source>
</evidence>
<keyword evidence="5" id="KW-0813">Transport</keyword>
<dbReference type="RefSeq" id="WP_212963003.1">
    <property type="nucleotide sequence ID" value="NZ_BOQT01000007.1"/>
</dbReference>
<feature type="transmembrane region" description="Helical" evidence="13">
    <location>
        <begin position="194"/>
        <end position="215"/>
    </location>
</feature>
<keyword evidence="8 13" id="KW-0812">Transmembrane</keyword>
<keyword evidence="15" id="KW-1185">Reference proteome</keyword>
<keyword evidence="7" id="KW-1003">Cell membrane</keyword>
<feature type="transmembrane region" description="Helical" evidence="13">
    <location>
        <begin position="91"/>
        <end position="113"/>
    </location>
</feature>
<evidence type="ECO:0000256" key="6">
    <source>
        <dbReference type="ARBA" id="ARBA00022449"/>
    </source>
</evidence>
<comment type="subcellular location">
    <subcellularLocation>
        <location evidence="2">Cell membrane</location>
        <topology evidence="2">Multi-pass membrane protein</topology>
    </subcellularLocation>
</comment>
<reference evidence="14 15" key="1">
    <citation type="submission" date="2021-03" db="EMBL/GenBank/DDBJ databases">
        <title>Antimicrobial resistance genes in bacteria isolated from Japanese honey, and their potential for conferring macrolide and lincosamide resistance in the American foulbrood pathogen Paenibacillus larvae.</title>
        <authorList>
            <person name="Okamoto M."/>
            <person name="Kumagai M."/>
            <person name="Kanamori H."/>
            <person name="Takamatsu D."/>
        </authorList>
    </citation>
    <scope>NUCLEOTIDE SEQUENCE [LARGE SCALE GENOMIC DNA]</scope>
    <source>
        <strain evidence="14 15">J1TS3</strain>
    </source>
</reference>
<evidence type="ECO:0000256" key="10">
    <source>
        <dbReference type="ARBA" id="ARBA00023065"/>
    </source>
</evidence>
<sequence>MKQTFTTKEKLKQLNIILVPILITQIAMFSMTFFDIMMTGNYSPSHLAGVAIGSSLWFPVFTGLSGILLSVTPIIAQLIGAKRHKDVPSSVIQGIYASFILAAVILTIGFFILEPILNRMNLEEEVRHVAKHYIISLAFGIIPVFAYNVLRSFIDALGKTRVTMFITLASLPLNILFNYLLIFGKLGLPKLGGIGAGVASTLTYWIITASAAWIIHTKKPFADYGIFLNVQRASINKLKEIFILGIPMGLSIFVETSIFAAVTLFMSEFGTVVIAAHQAALNFSSLLYMVPMSISMALTILVGYEFGAKRFHDARIYSFLGIFQAVIVSSITGVFLLFYRFQIAGLYSESPEVISWAAQFMLYAVFFQLSDAVQAPIQGALRGYKDVNVTFIMALISFWVIGLPFGLLLSKFTDFGPFSYWFGLIIGLAAGAATLSFRLLHIQKINIKKNEQASLRHKNAPF</sequence>
<feature type="transmembrane region" description="Helical" evidence="13">
    <location>
        <begin position="387"/>
        <end position="408"/>
    </location>
</feature>
<evidence type="ECO:0000313" key="15">
    <source>
        <dbReference type="Proteomes" id="UP000680279"/>
    </source>
</evidence>
<organism evidence="14 15">
    <name type="scientific">Siminovitchia fordii</name>
    <dbReference type="NCBI Taxonomy" id="254759"/>
    <lineage>
        <taxon>Bacteria</taxon>
        <taxon>Bacillati</taxon>
        <taxon>Bacillota</taxon>
        <taxon>Bacilli</taxon>
        <taxon>Bacillales</taxon>
        <taxon>Bacillaceae</taxon>
        <taxon>Siminovitchia</taxon>
    </lineage>
</organism>
<evidence type="ECO:0000256" key="4">
    <source>
        <dbReference type="ARBA" id="ARBA00020268"/>
    </source>
</evidence>
<evidence type="ECO:0000256" key="11">
    <source>
        <dbReference type="ARBA" id="ARBA00023136"/>
    </source>
</evidence>
<evidence type="ECO:0000256" key="2">
    <source>
        <dbReference type="ARBA" id="ARBA00004651"/>
    </source>
</evidence>
<keyword evidence="6" id="KW-0050">Antiport</keyword>
<dbReference type="Pfam" id="PF01554">
    <property type="entry name" value="MatE"/>
    <property type="match status" value="2"/>
</dbReference>
<feature type="transmembrane region" description="Helical" evidence="13">
    <location>
        <begin position="56"/>
        <end position="79"/>
    </location>
</feature>
<evidence type="ECO:0000313" key="14">
    <source>
        <dbReference type="EMBL" id="GIN21147.1"/>
    </source>
</evidence>
<feature type="transmembrane region" description="Helical" evidence="13">
    <location>
        <begin position="286"/>
        <end position="304"/>
    </location>
</feature>
<keyword evidence="11 13" id="KW-0472">Membrane</keyword>
<feature type="transmembrane region" description="Helical" evidence="13">
    <location>
        <begin position="16"/>
        <end position="36"/>
    </location>
</feature>
<dbReference type="InterPro" id="IPR002528">
    <property type="entry name" value="MATE_fam"/>
</dbReference>
<keyword evidence="10" id="KW-0406">Ion transport</keyword>
<keyword evidence="9 13" id="KW-1133">Transmembrane helix</keyword>
<evidence type="ECO:0000256" key="5">
    <source>
        <dbReference type="ARBA" id="ARBA00022448"/>
    </source>
</evidence>
<dbReference type="InterPro" id="IPR048279">
    <property type="entry name" value="MdtK-like"/>
</dbReference>
<feature type="transmembrane region" description="Helical" evidence="13">
    <location>
        <begin position="133"/>
        <end position="150"/>
    </location>
</feature>
<name>A0ABQ4K5Y5_9BACI</name>
<feature type="transmembrane region" description="Helical" evidence="13">
    <location>
        <begin position="162"/>
        <end position="182"/>
    </location>
</feature>
<dbReference type="InterPro" id="IPR050222">
    <property type="entry name" value="MATE_MdtK"/>
</dbReference>
<dbReference type="PANTHER" id="PTHR43298:SF2">
    <property type="entry name" value="FMN_FAD EXPORTER YEEO-RELATED"/>
    <property type="match status" value="1"/>
</dbReference>
<feature type="transmembrane region" description="Helical" evidence="13">
    <location>
        <begin position="420"/>
        <end position="440"/>
    </location>
</feature>
<evidence type="ECO:0000256" key="3">
    <source>
        <dbReference type="ARBA" id="ARBA00010199"/>
    </source>
</evidence>
<comment type="function">
    <text evidence="1">Multidrug efflux pump.</text>
</comment>
<evidence type="ECO:0000256" key="9">
    <source>
        <dbReference type="ARBA" id="ARBA00022989"/>
    </source>
</evidence>
<accession>A0ABQ4K5Y5</accession>
<evidence type="ECO:0000256" key="12">
    <source>
        <dbReference type="ARBA" id="ARBA00031636"/>
    </source>
</evidence>
<proteinExistence type="inferred from homology"/>
<evidence type="ECO:0000256" key="13">
    <source>
        <dbReference type="SAM" id="Phobius"/>
    </source>
</evidence>
<comment type="caution">
    <text evidence="14">The sequence shown here is derived from an EMBL/GenBank/DDBJ whole genome shotgun (WGS) entry which is preliminary data.</text>
</comment>
<protein>
    <recommendedName>
        <fullName evidence="4">Probable multidrug resistance protein NorM</fullName>
    </recommendedName>
    <alternativeName>
        <fullName evidence="12">Multidrug-efflux transporter</fullName>
    </alternativeName>
</protein>